<dbReference type="AlphaFoldDB" id="A0A316VZW7"/>
<accession>A0A316VZW7</accession>
<protein>
    <submittedName>
        <fullName evidence="1">Uncharacterized protein</fullName>
    </submittedName>
</protein>
<dbReference type="EMBL" id="KZ819373">
    <property type="protein sequence ID" value="PWN43070.1"/>
    <property type="molecule type" value="Genomic_DNA"/>
</dbReference>
<dbReference type="Proteomes" id="UP000245783">
    <property type="component" value="Unassembled WGS sequence"/>
</dbReference>
<sequence>MIQIRKSRHTTSQKKRLEAVVHAAPHLGPRCHSPVALKEADHPSEVGARQACHDLAEAADLEVLSWAKGRLKRHSPSADTAAEEADSHHAQLHARIGCWCGEVVAKRDNRGSALGLHCQAEHLEAVQSRCRFFHRHLCRSRQTQHRRVAMMHHNQRMDGACASFSCSSRDRQSRYSSRGLSFRTIETSPRSDTLVNQSRRGWLPEKRVCSMVNLCTRGPKCAATQAHSLELTNETPRSARQGERRLRCCCW</sequence>
<proteinExistence type="predicted"/>
<organism evidence="1 2">
    <name type="scientific">Ceraceosorus guamensis</name>
    <dbReference type="NCBI Taxonomy" id="1522189"/>
    <lineage>
        <taxon>Eukaryota</taxon>
        <taxon>Fungi</taxon>
        <taxon>Dikarya</taxon>
        <taxon>Basidiomycota</taxon>
        <taxon>Ustilaginomycotina</taxon>
        <taxon>Exobasidiomycetes</taxon>
        <taxon>Ceraceosorales</taxon>
        <taxon>Ceraceosoraceae</taxon>
        <taxon>Ceraceosorus</taxon>
    </lineage>
</organism>
<evidence type="ECO:0000313" key="2">
    <source>
        <dbReference type="Proteomes" id="UP000245783"/>
    </source>
</evidence>
<reference evidence="1 2" key="1">
    <citation type="journal article" date="2018" name="Mol. Biol. Evol.">
        <title>Broad Genomic Sampling Reveals a Smut Pathogenic Ancestry of the Fungal Clade Ustilaginomycotina.</title>
        <authorList>
            <person name="Kijpornyongpan T."/>
            <person name="Mondo S.J."/>
            <person name="Barry K."/>
            <person name="Sandor L."/>
            <person name="Lee J."/>
            <person name="Lipzen A."/>
            <person name="Pangilinan J."/>
            <person name="LaButti K."/>
            <person name="Hainaut M."/>
            <person name="Henrissat B."/>
            <person name="Grigoriev I.V."/>
            <person name="Spatafora J.W."/>
            <person name="Aime M.C."/>
        </authorList>
    </citation>
    <scope>NUCLEOTIDE SEQUENCE [LARGE SCALE GENOMIC DNA]</scope>
    <source>
        <strain evidence="1 2">MCA 4658</strain>
    </source>
</reference>
<gene>
    <name evidence="1" type="ORF">IE81DRAFT_102982</name>
</gene>
<keyword evidence="2" id="KW-1185">Reference proteome</keyword>
<name>A0A316VZW7_9BASI</name>
<evidence type="ECO:0000313" key="1">
    <source>
        <dbReference type="EMBL" id="PWN43070.1"/>
    </source>
</evidence>
<dbReference type="RefSeq" id="XP_025370230.1">
    <property type="nucleotide sequence ID" value="XM_025510021.1"/>
</dbReference>
<dbReference type="GeneID" id="37031891"/>
<dbReference type="InParanoid" id="A0A316VZW7"/>